<evidence type="ECO:0000259" key="1">
    <source>
        <dbReference type="PROSITE" id="PS51752"/>
    </source>
</evidence>
<gene>
    <name evidence="2" type="ORF">CANARDRAFT_5849</name>
</gene>
<name>A0A1E4T6G4_9ASCO</name>
<keyword evidence="3" id="KW-1185">Reference proteome</keyword>
<dbReference type="InterPro" id="IPR053002">
    <property type="entry name" value="Metalloproteinase_M10B"/>
</dbReference>
<dbReference type="SMART" id="SM00915">
    <property type="entry name" value="Jacalin"/>
    <property type="match status" value="1"/>
</dbReference>
<sequence length="678" mass="76122">MPITFENLPRDYEELQVPVYILKGHSTASNSGLIAVSSSKFPIQYFEVTQGYFKCFLNLGKGINDLLIQHIDGAFVNGYPSLPNLPKPYEQIKVSIKYNPLDASLVPQIHLCVMVGKDSPGLFDCPKDKQFEGNGLETAIRKMRVGGRIMQAFTQDEMAKNGLGKRSFRFVEENSVSTLSITDERNAVMRDEIKIHVIRSDRTVAEIRDANFAQQNKNAKKAGELFDMALKSLTNYGGPFSDKETDKTRAIAAVLILDAHWDPKQNLILGHAALGGGTDRIKLAIFGSQGLHSWPMNVESIHKAFTDCTKLNTKEVANDCNECSQYWECLTVSLGAFMHEIGHSLGCPHQENGVMLRDYVTMNRKFLTKERACVRTRKGEWGPVGTNSEPGWHRLDLVRFLYHPAFAIPSDLNDMNFRPAESRVNKGMRLPESINNEATVIAIDSENMEIRCDSGIYLIECYIGEFSRLHYEYLPQFYRGIGAQKVIKLNLKVLMSQLPPQYQNTQQPIKLEILSCGFGQKTIDNVVKYMLDHSRAISIPQLPNLRVRRSDNFGSAPGKDVLAAIPPTKQIAVIRVTHGMALDGFQIYFRDNSYVDFGNSKSHYSDFHLESDEYLIGINVRSGLWVDAIQFVTNKRESPMFGGNGGGLRKFVVPQGTRLVGFYGVMGQWCNQVGVLYA</sequence>
<dbReference type="EMBL" id="KV453848">
    <property type="protein sequence ID" value="ODV87301.1"/>
    <property type="molecule type" value="Genomic_DNA"/>
</dbReference>
<dbReference type="SUPFAM" id="SSF55486">
    <property type="entry name" value="Metalloproteases ('zincins'), catalytic domain"/>
    <property type="match status" value="1"/>
</dbReference>
<evidence type="ECO:0000313" key="3">
    <source>
        <dbReference type="Proteomes" id="UP000094801"/>
    </source>
</evidence>
<dbReference type="InterPro" id="IPR021917">
    <property type="entry name" value="Unchr_Zn-peptidase-like"/>
</dbReference>
<dbReference type="Gene3D" id="2.100.10.30">
    <property type="entry name" value="Jacalin-like lectin domain"/>
    <property type="match status" value="1"/>
</dbReference>
<accession>A0A1E4T6G4</accession>
<dbReference type="GO" id="GO:0005737">
    <property type="term" value="C:cytoplasm"/>
    <property type="evidence" value="ECO:0007669"/>
    <property type="project" value="TreeGrafter"/>
</dbReference>
<dbReference type="PROSITE" id="PS51752">
    <property type="entry name" value="JACALIN_LECTIN"/>
    <property type="match status" value="1"/>
</dbReference>
<dbReference type="InterPro" id="IPR001229">
    <property type="entry name" value="Jacalin-like_lectin_dom"/>
</dbReference>
<dbReference type="Pfam" id="PF12044">
    <property type="entry name" value="Metallopep"/>
    <property type="match status" value="1"/>
</dbReference>
<dbReference type="InterPro" id="IPR036404">
    <property type="entry name" value="Jacalin-like_lectin_dom_sf"/>
</dbReference>
<dbReference type="PANTHER" id="PTHR21054">
    <property type="entry name" value="ZINC METALLOPROTEINASE-RELATED"/>
    <property type="match status" value="1"/>
</dbReference>
<dbReference type="AlphaFoldDB" id="A0A1E4T6G4"/>
<dbReference type="PANTHER" id="PTHR21054:SF2">
    <property type="entry name" value="MIP04191P"/>
    <property type="match status" value="1"/>
</dbReference>
<feature type="domain" description="Jacalin-type lectin" evidence="1">
    <location>
        <begin position="547"/>
        <end position="678"/>
    </location>
</feature>
<dbReference type="Pfam" id="PF01419">
    <property type="entry name" value="Jacalin"/>
    <property type="match status" value="1"/>
</dbReference>
<organism evidence="2 3">
    <name type="scientific">[Candida] arabinofermentans NRRL YB-2248</name>
    <dbReference type="NCBI Taxonomy" id="983967"/>
    <lineage>
        <taxon>Eukaryota</taxon>
        <taxon>Fungi</taxon>
        <taxon>Dikarya</taxon>
        <taxon>Ascomycota</taxon>
        <taxon>Saccharomycotina</taxon>
        <taxon>Pichiomycetes</taxon>
        <taxon>Pichiales</taxon>
        <taxon>Pichiaceae</taxon>
        <taxon>Ogataea</taxon>
        <taxon>Ogataea/Candida clade</taxon>
    </lineage>
</organism>
<reference evidence="3" key="1">
    <citation type="submission" date="2016-04" db="EMBL/GenBank/DDBJ databases">
        <title>Comparative genomics of biotechnologically important yeasts.</title>
        <authorList>
            <consortium name="DOE Joint Genome Institute"/>
            <person name="Riley R."/>
            <person name="Haridas S."/>
            <person name="Wolfe K.H."/>
            <person name="Lopes M.R."/>
            <person name="Hittinger C.T."/>
            <person name="Goker M."/>
            <person name="Salamov A."/>
            <person name="Wisecaver J."/>
            <person name="Long T.M."/>
            <person name="Aerts A.L."/>
            <person name="Barry K."/>
            <person name="Choi C."/>
            <person name="Clum A."/>
            <person name="Coughlan A.Y."/>
            <person name="Deshpande S."/>
            <person name="Douglass A.P."/>
            <person name="Hanson S.J."/>
            <person name="Klenk H.-P."/>
            <person name="Labutti K."/>
            <person name="Lapidus A."/>
            <person name="Lindquist E."/>
            <person name="Lipzen A."/>
            <person name="Meier-Kolthoff J.P."/>
            <person name="Ohm R.A."/>
            <person name="Otillar R.P."/>
            <person name="Pangilinan J."/>
            <person name="Peng Y."/>
            <person name="Rokas A."/>
            <person name="Rosa C.A."/>
            <person name="Scheuner C."/>
            <person name="Sibirny A.A."/>
            <person name="Slot J.C."/>
            <person name="Stielow J.B."/>
            <person name="Sun H."/>
            <person name="Kurtzman C.P."/>
            <person name="Blackwell M."/>
            <person name="Grigoriev I.V."/>
            <person name="Jeffries T.W."/>
        </authorList>
    </citation>
    <scope>NUCLEOTIDE SEQUENCE [LARGE SCALE GENOMIC DNA]</scope>
    <source>
        <strain evidence="3">NRRL YB-2248</strain>
    </source>
</reference>
<protein>
    <recommendedName>
        <fullName evidence="1">Jacalin-type lectin domain-containing protein</fullName>
    </recommendedName>
</protein>
<proteinExistence type="predicted"/>
<dbReference type="Proteomes" id="UP000094801">
    <property type="component" value="Unassembled WGS sequence"/>
</dbReference>
<dbReference type="OrthoDB" id="74460at2759"/>
<evidence type="ECO:0000313" key="2">
    <source>
        <dbReference type="EMBL" id="ODV87301.1"/>
    </source>
</evidence>
<dbReference type="SUPFAM" id="SSF51101">
    <property type="entry name" value="Mannose-binding lectins"/>
    <property type="match status" value="1"/>
</dbReference>